<keyword evidence="1" id="KW-0812">Transmembrane</keyword>
<dbReference type="SUPFAM" id="SSF111369">
    <property type="entry name" value="HlyD-like secretion proteins"/>
    <property type="match status" value="2"/>
</dbReference>
<dbReference type="EMBL" id="RQFO01000001">
    <property type="protein sequence ID" value="TGL06856.1"/>
    <property type="molecule type" value="Genomic_DNA"/>
</dbReference>
<name>A0ABY2LW42_9LEPT</name>
<dbReference type="Gene3D" id="2.40.420.20">
    <property type="match status" value="1"/>
</dbReference>
<dbReference type="InterPro" id="IPR058625">
    <property type="entry name" value="MdtA-like_BSH"/>
</dbReference>
<dbReference type="PANTHER" id="PTHR30469">
    <property type="entry name" value="MULTIDRUG RESISTANCE PROTEIN MDTA"/>
    <property type="match status" value="1"/>
</dbReference>
<sequence length="467" mass="53572">MKTYQMVTIKVLLRKLFLVGVVYLLSSALYTFFSNLETRNRFPLLVKYLYYPNYRNSFSEVSAMESPKQSLVYQKPRLLEENKVIEYPAVVEPTNEIQLHNKQTGRIRKIYVVEGSVVKEGQILLEIDDELLRLEGERLRLSAQVSESNAAIALEKWKLAEKQVDVKLREIDKKTEWVELAEKEWVLSKDQKEKKIILWKQGFVSLSELEKLKQDELSKETQYKNLIRDRENLLSGINLDLETDNLSFDEKLKIWRKKNTTLEKTEFELSQSHLKIIKNQIKSNEQLLSETKLRAPKSGKILKIHAKEGELTTQAPVMVLIEKGELSAGFQINESDLSYFTPGKEIYFLPSSANFPAIKGKLDLVGGYLDPRSHSVGIKVRLEVKQNNILPGMFGLVQVKLSEITEKILIPASCLQGDETSGFYVNVKGKDGRSTKRYVQFKPYLQSELEILSGLSLDDEVESSLSL</sequence>
<organism evidence="3 4">
    <name type="scientific">Leptospira montravelensis</name>
    <dbReference type="NCBI Taxonomy" id="2484961"/>
    <lineage>
        <taxon>Bacteria</taxon>
        <taxon>Pseudomonadati</taxon>
        <taxon>Spirochaetota</taxon>
        <taxon>Spirochaetia</taxon>
        <taxon>Leptospirales</taxon>
        <taxon>Leptospiraceae</taxon>
        <taxon>Leptospira</taxon>
    </lineage>
</organism>
<evidence type="ECO:0000256" key="1">
    <source>
        <dbReference type="SAM" id="Phobius"/>
    </source>
</evidence>
<protein>
    <submittedName>
        <fullName evidence="3">HlyD family efflux transporter periplasmic adaptor subunit</fullName>
    </submittedName>
</protein>
<accession>A0ABY2LW42</accession>
<feature type="domain" description="Multidrug resistance protein MdtA-like barrel-sandwich hybrid" evidence="2">
    <location>
        <begin position="102"/>
        <end position="315"/>
    </location>
</feature>
<dbReference type="Gene3D" id="2.40.30.170">
    <property type="match status" value="1"/>
</dbReference>
<gene>
    <name evidence="3" type="ORF">EHQ31_00320</name>
</gene>
<feature type="transmembrane region" description="Helical" evidence="1">
    <location>
        <begin position="12"/>
        <end position="33"/>
    </location>
</feature>
<keyword evidence="1" id="KW-0472">Membrane</keyword>
<dbReference type="Gene3D" id="1.10.287.470">
    <property type="entry name" value="Helix hairpin bin"/>
    <property type="match status" value="1"/>
</dbReference>
<comment type="caution">
    <text evidence="3">The sequence shown here is derived from an EMBL/GenBank/DDBJ whole genome shotgun (WGS) entry which is preliminary data.</text>
</comment>
<dbReference type="Gene3D" id="2.40.50.100">
    <property type="match status" value="1"/>
</dbReference>
<evidence type="ECO:0000313" key="4">
    <source>
        <dbReference type="Proteomes" id="UP000297465"/>
    </source>
</evidence>
<dbReference type="PRINTS" id="PR01490">
    <property type="entry name" value="RTXTOXIND"/>
</dbReference>
<keyword evidence="1" id="KW-1133">Transmembrane helix</keyword>
<keyword evidence="4" id="KW-1185">Reference proteome</keyword>
<dbReference type="Proteomes" id="UP000297465">
    <property type="component" value="Unassembled WGS sequence"/>
</dbReference>
<reference evidence="4" key="1">
    <citation type="journal article" date="2019" name="PLoS Negl. Trop. Dis.">
        <title>Revisiting the worldwide diversity of Leptospira species in the environment.</title>
        <authorList>
            <person name="Vincent A.T."/>
            <person name="Schiettekatte O."/>
            <person name="Bourhy P."/>
            <person name="Veyrier F.J."/>
            <person name="Picardeau M."/>
        </authorList>
    </citation>
    <scope>NUCLEOTIDE SEQUENCE [LARGE SCALE GENOMIC DNA]</scope>
    <source>
        <strain evidence="4">201800278</strain>
    </source>
</reference>
<evidence type="ECO:0000313" key="3">
    <source>
        <dbReference type="EMBL" id="TGL06856.1"/>
    </source>
</evidence>
<evidence type="ECO:0000259" key="2">
    <source>
        <dbReference type="Pfam" id="PF25917"/>
    </source>
</evidence>
<proteinExistence type="predicted"/>
<dbReference type="Pfam" id="PF25917">
    <property type="entry name" value="BSH_RND"/>
    <property type="match status" value="1"/>
</dbReference>